<name>A0A8D8AEP5_CULPI</name>
<proteinExistence type="predicted"/>
<organism evidence="2">
    <name type="scientific">Culex pipiens</name>
    <name type="common">House mosquito</name>
    <dbReference type="NCBI Taxonomy" id="7175"/>
    <lineage>
        <taxon>Eukaryota</taxon>
        <taxon>Metazoa</taxon>
        <taxon>Ecdysozoa</taxon>
        <taxon>Arthropoda</taxon>
        <taxon>Hexapoda</taxon>
        <taxon>Insecta</taxon>
        <taxon>Pterygota</taxon>
        <taxon>Neoptera</taxon>
        <taxon>Endopterygota</taxon>
        <taxon>Diptera</taxon>
        <taxon>Nematocera</taxon>
        <taxon>Culicoidea</taxon>
        <taxon>Culicidae</taxon>
        <taxon>Culicinae</taxon>
        <taxon>Culicini</taxon>
        <taxon>Culex</taxon>
        <taxon>Culex</taxon>
    </lineage>
</organism>
<dbReference type="AlphaFoldDB" id="A0A8D8AEP5"/>
<evidence type="ECO:0000313" key="2">
    <source>
        <dbReference type="EMBL" id="CAG6453337.1"/>
    </source>
</evidence>
<dbReference type="EMBL" id="HBUE01022645">
    <property type="protein sequence ID" value="CAG6453337.1"/>
    <property type="molecule type" value="Transcribed_RNA"/>
</dbReference>
<feature type="region of interest" description="Disordered" evidence="1">
    <location>
        <begin position="38"/>
        <end position="60"/>
    </location>
</feature>
<accession>A0A8D8AEP5</accession>
<reference evidence="2" key="1">
    <citation type="submission" date="2021-05" db="EMBL/GenBank/DDBJ databases">
        <authorList>
            <person name="Alioto T."/>
            <person name="Alioto T."/>
            <person name="Gomez Garrido J."/>
        </authorList>
    </citation>
    <scope>NUCLEOTIDE SEQUENCE</scope>
</reference>
<evidence type="ECO:0000256" key="1">
    <source>
        <dbReference type="SAM" id="MobiDB-lite"/>
    </source>
</evidence>
<sequence>MEAFSQVQLAHLPHGDRCVRRHHVRLNAQKLLRSMDAARSDVHPVPGRSVPADAQMSDRATAGVVHNQCHRIARSQHVKEDRVPGDHLLLYHHDLRRRAGHYSGQYDTARFR</sequence>
<protein>
    <submittedName>
        <fullName evidence="2">(northern house mosquito) hypothetical protein</fullName>
    </submittedName>
</protein>